<keyword evidence="6" id="KW-0564">Palmitate</keyword>
<dbReference type="Gene3D" id="6.20.190.10">
    <property type="entry name" value="Nutrient germinant receptor protein C, domain 1"/>
    <property type="match status" value="1"/>
</dbReference>
<evidence type="ECO:0000256" key="6">
    <source>
        <dbReference type="ARBA" id="ARBA00023139"/>
    </source>
</evidence>
<dbReference type="Pfam" id="PF05504">
    <property type="entry name" value="Spore_GerAC"/>
    <property type="match status" value="1"/>
</dbReference>
<dbReference type="RefSeq" id="WP_148134400.1">
    <property type="nucleotide sequence ID" value="NZ_CP017634.1"/>
</dbReference>
<evidence type="ECO:0000259" key="8">
    <source>
        <dbReference type="Pfam" id="PF05504"/>
    </source>
</evidence>
<evidence type="ECO:0000313" key="10">
    <source>
        <dbReference type="EMBL" id="ATW25147.1"/>
    </source>
</evidence>
<dbReference type="Pfam" id="PF25198">
    <property type="entry name" value="Spore_GerAC_N"/>
    <property type="match status" value="1"/>
</dbReference>
<evidence type="ECO:0000256" key="5">
    <source>
        <dbReference type="ARBA" id="ARBA00023136"/>
    </source>
</evidence>
<reference evidence="10 11" key="1">
    <citation type="submission" date="2016-10" db="EMBL/GenBank/DDBJ databases">
        <title>Complete Genome Sequence of Peptococcaceae strain DCMF.</title>
        <authorList>
            <person name="Edwards R.J."/>
            <person name="Holland S.I."/>
            <person name="Deshpande N.P."/>
            <person name="Wong Y.K."/>
            <person name="Ertan H."/>
            <person name="Manefield M."/>
            <person name="Russell T.L."/>
            <person name="Lee M.J."/>
        </authorList>
    </citation>
    <scope>NUCLEOTIDE SEQUENCE [LARGE SCALE GENOMIC DNA]</scope>
    <source>
        <strain evidence="10 11">DCMF</strain>
    </source>
</reference>
<protein>
    <recommendedName>
        <fullName evidence="12">Ger(X)C family spore germination protein</fullName>
    </recommendedName>
</protein>
<gene>
    <name evidence="10" type="ORF">DCMF_10540</name>
</gene>
<keyword evidence="7" id="KW-0449">Lipoprotein</keyword>
<dbReference type="NCBIfam" id="TIGR02887">
    <property type="entry name" value="spore_ger_x_C"/>
    <property type="match status" value="1"/>
</dbReference>
<dbReference type="OrthoDB" id="9816067at2"/>
<dbReference type="PANTHER" id="PTHR35789:SF1">
    <property type="entry name" value="SPORE GERMINATION PROTEIN B3"/>
    <property type="match status" value="1"/>
</dbReference>
<sequence length="405" mass="45537">MKRAIKNMVKHFSAHKKYFFLFLLFFPLFLAGCWNYRDLDQLSIVAGVGLDRSEKTGKIIVTAQMINPSALKSSGEKGSSPTPGPQSQTVRVAASSGDTVFQAVRNFVTHSSRRLYWAHMKVLVVGEKAAQEGIYPLLDFFARDHEVRPEIAIIVCHEEAGKIMQVPGGVEPVPALSLSENIQTSAQNGVAPSINLQEFLARLKSKTAAPIATHVEVFEETGIDGKKTKIIHTRGIAIFKGDRYQGEMESKETRGTMFVLGKVRTGIITFQYRGERGSFEILRSKSTITPTLQKGRLHVQVKITCEGNLGDQETVNFSQPAVIGTIEKLISQEIRFEVLSAWRHARDLNTDIFLFGEAVHRKYPREWPEWEARWDEIFPQIQVEVSVKTTLSEIGMVIQPFYQTR</sequence>
<dbReference type="Proteomes" id="UP000323521">
    <property type="component" value="Chromosome"/>
</dbReference>
<dbReference type="Gene3D" id="3.30.300.210">
    <property type="entry name" value="Nutrient germinant receptor protein C, domain 3"/>
    <property type="match status" value="1"/>
</dbReference>
<dbReference type="GO" id="GO:0009847">
    <property type="term" value="P:spore germination"/>
    <property type="evidence" value="ECO:0007669"/>
    <property type="project" value="InterPro"/>
</dbReference>
<dbReference type="InterPro" id="IPR046953">
    <property type="entry name" value="Spore_GerAC-like_C"/>
</dbReference>
<keyword evidence="3" id="KW-0309">Germination</keyword>
<accession>A0A3G1KRQ8</accession>
<evidence type="ECO:0000256" key="2">
    <source>
        <dbReference type="ARBA" id="ARBA00007886"/>
    </source>
</evidence>
<dbReference type="InterPro" id="IPR057336">
    <property type="entry name" value="GerAC_N"/>
</dbReference>
<evidence type="ECO:0000259" key="9">
    <source>
        <dbReference type="Pfam" id="PF25198"/>
    </source>
</evidence>
<comment type="subcellular location">
    <subcellularLocation>
        <location evidence="1">Membrane</location>
        <topology evidence="1">Lipid-anchor</topology>
    </subcellularLocation>
</comment>
<name>A0A3G1KRQ8_FORW1</name>
<proteinExistence type="inferred from homology"/>
<evidence type="ECO:0000256" key="1">
    <source>
        <dbReference type="ARBA" id="ARBA00004635"/>
    </source>
</evidence>
<feature type="domain" description="Spore germination protein N-terminal" evidence="9">
    <location>
        <begin position="35"/>
        <end position="216"/>
    </location>
</feature>
<evidence type="ECO:0000256" key="4">
    <source>
        <dbReference type="ARBA" id="ARBA00022729"/>
    </source>
</evidence>
<dbReference type="PANTHER" id="PTHR35789">
    <property type="entry name" value="SPORE GERMINATION PROTEIN B3"/>
    <property type="match status" value="1"/>
</dbReference>
<evidence type="ECO:0000313" key="11">
    <source>
        <dbReference type="Proteomes" id="UP000323521"/>
    </source>
</evidence>
<evidence type="ECO:0000256" key="3">
    <source>
        <dbReference type="ARBA" id="ARBA00022544"/>
    </source>
</evidence>
<evidence type="ECO:0000256" key="7">
    <source>
        <dbReference type="ARBA" id="ARBA00023288"/>
    </source>
</evidence>
<dbReference type="InterPro" id="IPR008844">
    <property type="entry name" value="Spore_GerAC-like"/>
</dbReference>
<keyword evidence="4" id="KW-0732">Signal</keyword>
<dbReference type="PROSITE" id="PS51257">
    <property type="entry name" value="PROKAR_LIPOPROTEIN"/>
    <property type="match status" value="1"/>
</dbReference>
<dbReference type="InterPro" id="IPR038501">
    <property type="entry name" value="Spore_GerAC_C_sf"/>
</dbReference>
<dbReference type="KEGG" id="fwa:DCMF_10540"/>
<comment type="similarity">
    <text evidence="2">Belongs to the GerABKC lipoprotein family.</text>
</comment>
<feature type="domain" description="Spore germination GerAC-like C-terminal" evidence="8">
    <location>
        <begin position="235"/>
        <end position="395"/>
    </location>
</feature>
<keyword evidence="5" id="KW-0472">Membrane</keyword>
<evidence type="ECO:0008006" key="12">
    <source>
        <dbReference type="Google" id="ProtNLM"/>
    </source>
</evidence>
<dbReference type="EMBL" id="CP017634">
    <property type="protein sequence ID" value="ATW25147.1"/>
    <property type="molecule type" value="Genomic_DNA"/>
</dbReference>
<dbReference type="AlphaFoldDB" id="A0A3G1KRQ8"/>
<dbReference type="GO" id="GO:0016020">
    <property type="term" value="C:membrane"/>
    <property type="evidence" value="ECO:0007669"/>
    <property type="project" value="UniProtKB-SubCell"/>
</dbReference>
<organism evidence="10 11">
    <name type="scientific">Formimonas warabiya</name>
    <dbReference type="NCBI Taxonomy" id="1761012"/>
    <lineage>
        <taxon>Bacteria</taxon>
        <taxon>Bacillati</taxon>
        <taxon>Bacillota</taxon>
        <taxon>Clostridia</taxon>
        <taxon>Eubacteriales</taxon>
        <taxon>Peptococcaceae</taxon>
        <taxon>Candidatus Formimonas</taxon>
    </lineage>
</organism>
<keyword evidence="11" id="KW-1185">Reference proteome</keyword>